<evidence type="ECO:0000256" key="1">
    <source>
        <dbReference type="ARBA" id="ARBA00004167"/>
    </source>
</evidence>
<feature type="disulfide bond" evidence="9">
    <location>
        <begin position="303"/>
        <end position="315"/>
    </location>
</feature>
<keyword evidence="6" id="KW-0472">Membrane</keyword>
<comment type="caution">
    <text evidence="11">The sequence shown here is derived from an EMBL/GenBank/DDBJ whole genome shotgun (WGS) entry which is preliminary data.</text>
</comment>
<name>A0A5N5T4R9_9CRUS</name>
<dbReference type="PRINTS" id="PR00261">
    <property type="entry name" value="LDLRECEPTOR"/>
</dbReference>
<keyword evidence="11" id="KW-0449">Lipoprotein</keyword>
<dbReference type="OrthoDB" id="9978656at2759"/>
<dbReference type="Gene3D" id="4.10.400.10">
    <property type="entry name" value="Low-density Lipoprotein Receptor"/>
    <property type="match status" value="3"/>
</dbReference>
<evidence type="ECO:0000256" key="9">
    <source>
        <dbReference type="PROSITE-ProRule" id="PRU00124"/>
    </source>
</evidence>
<keyword evidence="12" id="KW-1185">Reference proteome</keyword>
<evidence type="ECO:0000256" key="4">
    <source>
        <dbReference type="ARBA" id="ARBA00022737"/>
    </source>
</evidence>
<feature type="disulfide bond" evidence="9">
    <location>
        <begin position="406"/>
        <end position="421"/>
    </location>
</feature>
<feature type="domain" description="EB" evidence="10">
    <location>
        <begin position="90"/>
        <end position="142"/>
    </location>
</feature>
<dbReference type="Proteomes" id="UP000326759">
    <property type="component" value="Unassembled WGS sequence"/>
</dbReference>
<evidence type="ECO:0000256" key="2">
    <source>
        <dbReference type="ARBA" id="ARBA00004308"/>
    </source>
</evidence>
<keyword evidence="5" id="KW-1133">Transmembrane helix</keyword>
<comment type="caution">
    <text evidence="9">Lacks conserved residue(s) required for the propagation of feature annotation.</text>
</comment>
<proteinExistence type="predicted"/>
<comment type="subcellular location">
    <subcellularLocation>
        <location evidence="2">Endomembrane system</location>
    </subcellularLocation>
    <subcellularLocation>
        <location evidence="1">Membrane</location>
        <topology evidence="1">Single-pass membrane protein</topology>
    </subcellularLocation>
</comment>
<dbReference type="PROSITE" id="PS50068">
    <property type="entry name" value="LDLRA_2"/>
    <property type="match status" value="4"/>
</dbReference>
<feature type="disulfide bond" evidence="9">
    <location>
        <begin position="310"/>
        <end position="328"/>
    </location>
</feature>
<keyword evidence="8" id="KW-0325">Glycoprotein</keyword>
<dbReference type="PROSITE" id="PS01209">
    <property type="entry name" value="LDLRA_1"/>
    <property type="match status" value="1"/>
</dbReference>
<keyword evidence="7 9" id="KW-1015">Disulfide bond</keyword>
<dbReference type="Gene3D" id="4.10.1220.10">
    <property type="entry name" value="EGF-type module"/>
    <property type="match status" value="1"/>
</dbReference>
<dbReference type="GO" id="GO:0012505">
    <property type="term" value="C:endomembrane system"/>
    <property type="evidence" value="ECO:0007669"/>
    <property type="project" value="UniProtKB-SubCell"/>
</dbReference>
<dbReference type="InterPro" id="IPR036055">
    <property type="entry name" value="LDL_receptor-like_sf"/>
</dbReference>
<evidence type="ECO:0000256" key="3">
    <source>
        <dbReference type="ARBA" id="ARBA00022692"/>
    </source>
</evidence>
<evidence type="ECO:0000256" key="6">
    <source>
        <dbReference type="ARBA" id="ARBA00023136"/>
    </source>
</evidence>
<feature type="disulfide bond" evidence="9">
    <location>
        <begin position="283"/>
        <end position="298"/>
    </location>
</feature>
<feature type="disulfide bond" evidence="9">
    <location>
        <begin position="322"/>
        <end position="337"/>
    </location>
</feature>
<dbReference type="InterPro" id="IPR002172">
    <property type="entry name" value="LDrepeatLR_classA_rpt"/>
</dbReference>
<sequence>RKENEINTLSDADLIRNKNARQIIQFSHNKNILKYFMPNKNTERENTEINGRSARLGRSCFHEEDCGIGTGHVCVNNSCQCHPRFVNYNDTHCLAASFLGESCRSHSQCSIKTEGSFCKWIVKKVLGKCRCKHGMPRMGNKCGSPGFALGAPCGKSYDCSQHVPGAICVSLEEAIERKFKGPLNLSSSRSSKRDFVVKDVVKKFLTVENTIDSLGGICKCPQGHLAIRNGTACVPLKKDLGVLPVSLGKPCYYSDQCKASDPFSFCNNGCFSDGRCVSPDFVCDGKHDCRDASDERICSKGNCSTLSFMCEDGTCISRAQICDGRYDCPDKSDELRCKHRDGGCPSRTFRCKDGDCLPSYEFCNALPSCRDKSDEDIKSCVGGMLRVPHCPYRCNNGRCRSLSVLCSGSDGCGDNSDEENCSICRKGKRPRGNQLKWRRISLSDSKRKTTSCPD</sequence>
<dbReference type="SMART" id="SM00192">
    <property type="entry name" value="LDLa"/>
    <property type="match status" value="4"/>
</dbReference>
<feature type="disulfide bond" evidence="9">
    <location>
        <begin position="394"/>
        <end position="412"/>
    </location>
</feature>
<dbReference type="GO" id="GO:0005886">
    <property type="term" value="C:plasma membrane"/>
    <property type="evidence" value="ECO:0007669"/>
    <property type="project" value="TreeGrafter"/>
</dbReference>
<dbReference type="Pfam" id="PF01683">
    <property type="entry name" value="EB"/>
    <property type="match status" value="1"/>
</dbReference>
<dbReference type="InterPro" id="IPR023415">
    <property type="entry name" value="LDLR_class-A_CS"/>
</dbReference>
<keyword evidence="11" id="KW-0675">Receptor</keyword>
<evidence type="ECO:0000256" key="7">
    <source>
        <dbReference type="ARBA" id="ARBA00023157"/>
    </source>
</evidence>
<evidence type="ECO:0000259" key="10">
    <source>
        <dbReference type="Pfam" id="PF01683"/>
    </source>
</evidence>
<dbReference type="GO" id="GO:0016192">
    <property type="term" value="P:vesicle-mediated transport"/>
    <property type="evidence" value="ECO:0007669"/>
    <property type="project" value="UniProtKB-ARBA"/>
</dbReference>
<dbReference type="InterPro" id="IPR006149">
    <property type="entry name" value="EB_dom"/>
</dbReference>
<dbReference type="Pfam" id="PF00057">
    <property type="entry name" value="Ldl_recept_a"/>
    <property type="match status" value="3"/>
</dbReference>
<dbReference type="CDD" id="cd00112">
    <property type="entry name" value="LDLa"/>
    <property type="match status" value="4"/>
</dbReference>
<feature type="non-terminal residue" evidence="11">
    <location>
        <position position="1"/>
    </location>
</feature>
<dbReference type="SUPFAM" id="SSF57424">
    <property type="entry name" value="LDL receptor-like module"/>
    <property type="match status" value="4"/>
</dbReference>
<evidence type="ECO:0000313" key="12">
    <source>
        <dbReference type="Proteomes" id="UP000326759"/>
    </source>
</evidence>
<protein>
    <submittedName>
        <fullName evidence="11">Low-density lipoprotein receptor-related protein 2</fullName>
    </submittedName>
</protein>
<evidence type="ECO:0000256" key="8">
    <source>
        <dbReference type="ARBA" id="ARBA00023180"/>
    </source>
</evidence>
<gene>
    <name evidence="11" type="primary">Lrp2_2</name>
    <name evidence="11" type="ORF">Anas_12840</name>
</gene>
<feature type="disulfide bond" evidence="9">
    <location>
        <begin position="351"/>
        <end position="369"/>
    </location>
</feature>
<dbReference type="PANTHER" id="PTHR24270">
    <property type="entry name" value="LOW-DENSITY LIPOPROTEIN RECEPTOR-RELATED"/>
    <property type="match status" value="1"/>
</dbReference>
<dbReference type="EMBL" id="SEYY01011372">
    <property type="protein sequence ID" value="KAB7501187.1"/>
    <property type="molecule type" value="Genomic_DNA"/>
</dbReference>
<keyword evidence="4" id="KW-0677">Repeat</keyword>
<accession>A0A5N5T4R9</accession>
<dbReference type="AlphaFoldDB" id="A0A5N5T4R9"/>
<dbReference type="FunFam" id="4.10.400.10:FF:000065">
    <property type="entry name" value="Transmembrane protease serine 7"/>
    <property type="match status" value="1"/>
</dbReference>
<feature type="disulfide bond" evidence="9">
    <location>
        <begin position="344"/>
        <end position="356"/>
    </location>
</feature>
<reference evidence="11 12" key="1">
    <citation type="journal article" date="2019" name="PLoS Biol.">
        <title>Sex chromosomes control vertical transmission of feminizing Wolbachia symbionts in an isopod.</title>
        <authorList>
            <person name="Becking T."/>
            <person name="Chebbi M.A."/>
            <person name="Giraud I."/>
            <person name="Moumen B."/>
            <person name="Laverre T."/>
            <person name="Caubet Y."/>
            <person name="Peccoud J."/>
            <person name="Gilbert C."/>
            <person name="Cordaux R."/>
        </authorList>
    </citation>
    <scope>NUCLEOTIDE SEQUENCE [LARGE SCALE GENOMIC DNA]</scope>
    <source>
        <strain evidence="11">ANa2</strain>
        <tissue evidence="11">Whole body excluding digestive tract and cuticle</tissue>
    </source>
</reference>
<dbReference type="InterPro" id="IPR050685">
    <property type="entry name" value="LDLR"/>
</dbReference>
<keyword evidence="3" id="KW-0812">Transmembrane</keyword>
<evidence type="ECO:0000313" key="11">
    <source>
        <dbReference type="EMBL" id="KAB7501187.1"/>
    </source>
</evidence>
<organism evidence="11 12">
    <name type="scientific">Armadillidium nasatum</name>
    <dbReference type="NCBI Taxonomy" id="96803"/>
    <lineage>
        <taxon>Eukaryota</taxon>
        <taxon>Metazoa</taxon>
        <taxon>Ecdysozoa</taxon>
        <taxon>Arthropoda</taxon>
        <taxon>Crustacea</taxon>
        <taxon>Multicrustacea</taxon>
        <taxon>Malacostraca</taxon>
        <taxon>Eumalacostraca</taxon>
        <taxon>Peracarida</taxon>
        <taxon>Isopoda</taxon>
        <taxon>Oniscidea</taxon>
        <taxon>Crinocheta</taxon>
        <taxon>Armadillidiidae</taxon>
        <taxon>Armadillidium</taxon>
    </lineage>
</organism>
<evidence type="ECO:0000256" key="5">
    <source>
        <dbReference type="ARBA" id="ARBA00022989"/>
    </source>
</evidence>